<accession>A0ABS8WHL8</accession>
<organism evidence="2 3">
    <name type="scientific">Motilimonas cestriensis</name>
    <dbReference type="NCBI Taxonomy" id="2742685"/>
    <lineage>
        <taxon>Bacteria</taxon>
        <taxon>Pseudomonadati</taxon>
        <taxon>Pseudomonadota</taxon>
        <taxon>Gammaproteobacteria</taxon>
        <taxon>Alteromonadales</taxon>
        <taxon>Alteromonadales genera incertae sedis</taxon>
        <taxon>Motilimonas</taxon>
    </lineage>
</organism>
<dbReference type="RefSeq" id="WP_233054627.1">
    <property type="nucleotide sequence ID" value="NZ_JAIMJA010000026.1"/>
</dbReference>
<proteinExistence type="predicted"/>
<evidence type="ECO:0000256" key="1">
    <source>
        <dbReference type="SAM" id="SignalP"/>
    </source>
</evidence>
<gene>
    <name evidence="2" type="ORF">K6Y31_19010</name>
</gene>
<protein>
    <recommendedName>
        <fullName evidence="4">Lipoprotein</fullName>
    </recommendedName>
</protein>
<dbReference type="Proteomes" id="UP001201273">
    <property type="component" value="Unassembled WGS sequence"/>
</dbReference>
<dbReference type="InterPro" id="IPR010794">
    <property type="entry name" value="MalM"/>
</dbReference>
<evidence type="ECO:0008006" key="4">
    <source>
        <dbReference type="Google" id="ProtNLM"/>
    </source>
</evidence>
<evidence type="ECO:0000313" key="2">
    <source>
        <dbReference type="EMBL" id="MCE2596870.1"/>
    </source>
</evidence>
<feature type="signal peptide" evidence="1">
    <location>
        <begin position="1"/>
        <end position="23"/>
    </location>
</feature>
<keyword evidence="1" id="KW-0732">Signal</keyword>
<dbReference type="EMBL" id="JAIMJA010000026">
    <property type="protein sequence ID" value="MCE2596870.1"/>
    <property type="molecule type" value="Genomic_DNA"/>
</dbReference>
<feature type="chain" id="PRO_5047134801" description="Lipoprotein" evidence="1">
    <location>
        <begin position="24"/>
        <end position="218"/>
    </location>
</feature>
<dbReference type="PROSITE" id="PS51257">
    <property type="entry name" value="PROKAR_LIPOPROTEIN"/>
    <property type="match status" value="1"/>
</dbReference>
<name>A0ABS8WHL8_9GAMM</name>
<sequence>MTKTNLACCLLLATLLLSGCANTQPNFSQLLAARTNCVDEFDQYSYINFDEDGQVKAMLGSQESQCGAFSWGATFVLPIVLPASEQDYQLVIDSFVGIDSILSPMALFLNEQYQPVAQVGTEQFGYSNRRYRAVINVNSREREHFRYLLLTTDPKALGKENELVAITQFITPIVVPVGPIMYTFNIASSDSNIGSIANVEGGQVKVKMLTYQPEVVDL</sequence>
<comment type="caution">
    <text evidence="2">The sequence shown here is derived from an EMBL/GenBank/DDBJ whole genome shotgun (WGS) entry which is preliminary data.</text>
</comment>
<dbReference type="Pfam" id="PF07148">
    <property type="entry name" value="MalM"/>
    <property type="match status" value="1"/>
</dbReference>
<keyword evidence="3" id="KW-1185">Reference proteome</keyword>
<evidence type="ECO:0000313" key="3">
    <source>
        <dbReference type="Proteomes" id="UP001201273"/>
    </source>
</evidence>
<reference evidence="2 3" key="1">
    <citation type="journal article" date="2022" name="Environ. Microbiol. Rep.">
        <title>Eco-phylogenetic analyses reveal divergent evolution of vitamin B12 metabolism in the marine bacterial family 'Psychromonadaceae'.</title>
        <authorList>
            <person name="Jin X."/>
            <person name="Yang Y."/>
            <person name="Cao H."/>
            <person name="Gao B."/>
            <person name="Zhao Z."/>
        </authorList>
    </citation>
    <scope>NUCLEOTIDE SEQUENCE [LARGE SCALE GENOMIC DNA]</scope>
    <source>
        <strain evidence="2 3">MKS20</strain>
    </source>
</reference>